<dbReference type="InterPro" id="IPR038538">
    <property type="entry name" value="MTERF_sf"/>
</dbReference>
<name>A0ABS8TNF1_DATST</name>
<dbReference type="PANTHER" id="PTHR13068">
    <property type="entry name" value="CGI-12 PROTEIN-RELATED"/>
    <property type="match status" value="1"/>
</dbReference>
<dbReference type="PANTHER" id="PTHR13068:SF183">
    <property type="match status" value="1"/>
</dbReference>
<keyword evidence="2" id="KW-0804">Transcription</keyword>
<dbReference type="SMART" id="SM00733">
    <property type="entry name" value="Mterf"/>
    <property type="match status" value="6"/>
</dbReference>
<evidence type="ECO:0000313" key="4">
    <source>
        <dbReference type="EMBL" id="MCD7473081.1"/>
    </source>
</evidence>
<dbReference type="EMBL" id="JACEIK010001915">
    <property type="protein sequence ID" value="MCD7473081.1"/>
    <property type="molecule type" value="Genomic_DNA"/>
</dbReference>
<proteinExistence type="inferred from homology"/>
<evidence type="ECO:0000313" key="5">
    <source>
        <dbReference type="Proteomes" id="UP000823775"/>
    </source>
</evidence>
<comment type="caution">
    <text evidence="4">The sequence shown here is derived from an EMBL/GenBank/DDBJ whole genome shotgun (WGS) entry which is preliminary data.</text>
</comment>
<protein>
    <submittedName>
        <fullName evidence="4">Uncharacterized protein</fullName>
    </submittedName>
</protein>
<keyword evidence="3" id="KW-0809">Transit peptide</keyword>
<evidence type="ECO:0000256" key="2">
    <source>
        <dbReference type="ARBA" id="ARBA00022472"/>
    </source>
</evidence>
<dbReference type="Proteomes" id="UP000823775">
    <property type="component" value="Unassembled WGS sequence"/>
</dbReference>
<organism evidence="4 5">
    <name type="scientific">Datura stramonium</name>
    <name type="common">Jimsonweed</name>
    <name type="synonym">Common thornapple</name>
    <dbReference type="NCBI Taxonomy" id="4076"/>
    <lineage>
        <taxon>Eukaryota</taxon>
        <taxon>Viridiplantae</taxon>
        <taxon>Streptophyta</taxon>
        <taxon>Embryophyta</taxon>
        <taxon>Tracheophyta</taxon>
        <taxon>Spermatophyta</taxon>
        <taxon>Magnoliopsida</taxon>
        <taxon>eudicotyledons</taxon>
        <taxon>Gunneridae</taxon>
        <taxon>Pentapetalae</taxon>
        <taxon>asterids</taxon>
        <taxon>lamiids</taxon>
        <taxon>Solanales</taxon>
        <taxon>Solanaceae</taxon>
        <taxon>Solanoideae</taxon>
        <taxon>Datureae</taxon>
        <taxon>Datura</taxon>
    </lineage>
</organism>
<evidence type="ECO:0000256" key="1">
    <source>
        <dbReference type="ARBA" id="ARBA00007692"/>
    </source>
</evidence>
<sequence length="400" mass="45509">MVKGSLQILIRGSGKLETRRGNEKKSINPGERSTILAFKSRMLVKARAIFKVDSNGILFRYSTAAPKTHFSLGLSKEEAISSSAKVGSPEKIFKNSDLSVNFLKQTGFNDTQIKILVSKSPEVLCYDVEKTLKPKLQCLSELGLSGSDLVKVLLRDWKFFSRGLDTHIRPAINCLRNLLGSDEDVAKVIKRTSWLITYNGGTTMQYCLNALRSFGCSNDKIKNFVITCPKILKINSKRLEEMLHRVEKEVGVSPDSAMFLHIVGVLTCFNEANVDTKFAIFRSFGWSDKDILTMLQKLPYCVGLSEARIQTTLTFLMKEVRCTSIYLASHPSLLAYSLEKRIIPRYEMWKLVNEKNLIKTRHGFYTVMIWPESKFLEKYVLPFKAELPDLYDLYIKRIGK</sequence>
<comment type="similarity">
    <text evidence="1">Belongs to the mTERF family.</text>
</comment>
<dbReference type="InterPro" id="IPR003690">
    <property type="entry name" value="MTERF"/>
</dbReference>
<keyword evidence="2" id="KW-0805">Transcription regulation</keyword>
<evidence type="ECO:0000256" key="3">
    <source>
        <dbReference type="ARBA" id="ARBA00022946"/>
    </source>
</evidence>
<dbReference type="Gene3D" id="1.25.70.10">
    <property type="entry name" value="Transcription termination factor 3, mitochondrial"/>
    <property type="match status" value="1"/>
</dbReference>
<keyword evidence="2" id="KW-0806">Transcription termination</keyword>
<dbReference type="Pfam" id="PF02536">
    <property type="entry name" value="mTERF"/>
    <property type="match status" value="1"/>
</dbReference>
<gene>
    <name evidence="4" type="ORF">HAX54_014667</name>
</gene>
<keyword evidence="5" id="KW-1185">Reference proteome</keyword>
<accession>A0ABS8TNF1</accession>
<reference evidence="4 5" key="1">
    <citation type="journal article" date="2021" name="BMC Genomics">
        <title>Datura genome reveals duplications of psychoactive alkaloid biosynthetic genes and high mutation rate following tissue culture.</title>
        <authorList>
            <person name="Rajewski A."/>
            <person name="Carter-House D."/>
            <person name="Stajich J."/>
            <person name="Litt A."/>
        </authorList>
    </citation>
    <scope>NUCLEOTIDE SEQUENCE [LARGE SCALE GENOMIC DNA]</scope>
    <source>
        <strain evidence="4">AR-01</strain>
    </source>
</reference>